<dbReference type="GO" id="GO:0042910">
    <property type="term" value="F:xenobiotic transmembrane transporter activity"/>
    <property type="evidence" value="ECO:0007669"/>
    <property type="project" value="TreeGrafter"/>
</dbReference>
<dbReference type="Proteomes" id="UP001285636">
    <property type="component" value="Unassembled WGS sequence"/>
</dbReference>
<dbReference type="InterPro" id="IPR027463">
    <property type="entry name" value="AcrB_DN_DC_subdom"/>
</dbReference>
<dbReference type="PANTHER" id="PTHR32063">
    <property type="match status" value="1"/>
</dbReference>
<organism evidence="3 4">
    <name type="scientific">Alkalihalophilus pseudofirmus</name>
    <name type="common">Bacillus pseudofirmus</name>
    <dbReference type="NCBI Taxonomy" id="79885"/>
    <lineage>
        <taxon>Bacteria</taxon>
        <taxon>Bacillati</taxon>
        <taxon>Bacillota</taxon>
        <taxon>Bacilli</taxon>
        <taxon>Bacillales</taxon>
        <taxon>Bacillaceae</taxon>
        <taxon>Alkalihalophilus</taxon>
    </lineage>
</organism>
<dbReference type="Pfam" id="PF00873">
    <property type="entry name" value="ACR_tran"/>
    <property type="match status" value="1"/>
</dbReference>
<keyword evidence="2" id="KW-1133">Transmembrane helix</keyword>
<feature type="transmembrane region" description="Helical" evidence="2">
    <location>
        <begin position="978"/>
        <end position="1004"/>
    </location>
</feature>
<dbReference type="PRINTS" id="PR00702">
    <property type="entry name" value="ACRIFLAVINRP"/>
</dbReference>
<feature type="transmembrane region" description="Helical" evidence="2">
    <location>
        <begin position="355"/>
        <end position="375"/>
    </location>
</feature>
<feature type="transmembrane region" description="Helical" evidence="2">
    <location>
        <begin position="947"/>
        <end position="966"/>
    </location>
</feature>
<dbReference type="GO" id="GO:0005886">
    <property type="term" value="C:plasma membrane"/>
    <property type="evidence" value="ECO:0007669"/>
    <property type="project" value="TreeGrafter"/>
</dbReference>
<evidence type="ECO:0000256" key="1">
    <source>
        <dbReference type="SAM" id="MobiDB-lite"/>
    </source>
</evidence>
<feature type="transmembrane region" description="Helical" evidence="2">
    <location>
        <begin position="901"/>
        <end position="926"/>
    </location>
</feature>
<dbReference type="Gene3D" id="3.30.70.1320">
    <property type="entry name" value="Multidrug efflux transporter AcrB pore domain like"/>
    <property type="match status" value="1"/>
</dbReference>
<dbReference type="RefSeq" id="WP_323466513.1">
    <property type="nucleotide sequence ID" value="NZ_CP144224.1"/>
</dbReference>
<feature type="transmembrane region" description="Helical" evidence="2">
    <location>
        <begin position="875"/>
        <end position="895"/>
    </location>
</feature>
<gene>
    <name evidence="3" type="ORF">RYX45_08100</name>
</gene>
<dbReference type="Gene3D" id="3.30.70.1440">
    <property type="entry name" value="Multidrug efflux transporter AcrB pore domain"/>
    <property type="match status" value="1"/>
</dbReference>
<feature type="transmembrane region" description="Helical" evidence="2">
    <location>
        <begin position="517"/>
        <end position="535"/>
    </location>
</feature>
<accession>A0AAJ2NL83</accession>
<name>A0AAJ2NL83_ALKPS</name>
<dbReference type="SUPFAM" id="SSF82693">
    <property type="entry name" value="Multidrug efflux transporter AcrB pore domain, PN1, PN2, PC1 and PC2 subdomains"/>
    <property type="match status" value="3"/>
</dbReference>
<feature type="transmembrane region" description="Helical" evidence="2">
    <location>
        <begin position="325"/>
        <end position="348"/>
    </location>
</feature>
<dbReference type="EMBL" id="JAWJAY010000001">
    <property type="protein sequence ID" value="MDV2885141.1"/>
    <property type="molecule type" value="Genomic_DNA"/>
</dbReference>
<dbReference type="SUPFAM" id="SSF82866">
    <property type="entry name" value="Multidrug efflux transporter AcrB transmembrane domain"/>
    <property type="match status" value="2"/>
</dbReference>
<evidence type="ECO:0000313" key="4">
    <source>
        <dbReference type="Proteomes" id="UP001285636"/>
    </source>
</evidence>
<keyword evidence="2" id="KW-0472">Membrane</keyword>
<evidence type="ECO:0000313" key="3">
    <source>
        <dbReference type="EMBL" id="MDV2885141.1"/>
    </source>
</evidence>
<keyword evidence="2" id="KW-0812">Transmembrane</keyword>
<dbReference type="SUPFAM" id="SSF82714">
    <property type="entry name" value="Multidrug efflux transporter AcrB TolC docking domain, DN and DC subdomains"/>
    <property type="match status" value="2"/>
</dbReference>
<evidence type="ECO:0000256" key="2">
    <source>
        <dbReference type="SAM" id="Phobius"/>
    </source>
</evidence>
<dbReference type="AlphaFoldDB" id="A0AAJ2NL83"/>
<feature type="transmembrane region" description="Helical" evidence="2">
    <location>
        <begin position="458"/>
        <end position="481"/>
    </location>
</feature>
<dbReference type="InterPro" id="IPR001036">
    <property type="entry name" value="Acrflvin-R"/>
</dbReference>
<feature type="transmembrane region" description="Helical" evidence="2">
    <location>
        <begin position="426"/>
        <end position="452"/>
    </location>
</feature>
<feature type="region of interest" description="Disordered" evidence="1">
    <location>
        <begin position="1045"/>
        <end position="1094"/>
    </location>
</feature>
<dbReference type="PANTHER" id="PTHR32063:SF0">
    <property type="entry name" value="SWARMING MOTILITY PROTEIN SWRC"/>
    <property type="match status" value="1"/>
</dbReference>
<dbReference type="Gene3D" id="1.20.1640.10">
    <property type="entry name" value="Multidrug efflux transporter AcrB transmembrane domain"/>
    <property type="match status" value="2"/>
</dbReference>
<comment type="caution">
    <text evidence="3">The sequence shown here is derived from an EMBL/GenBank/DDBJ whole genome shotgun (WGS) entry which is preliminary data.</text>
</comment>
<feature type="compositionally biased region" description="Polar residues" evidence="1">
    <location>
        <begin position="1045"/>
        <end position="1056"/>
    </location>
</feature>
<sequence>MTNFSIRRPKFTIVAMLLFLIFGFVSVTNLPLQLFPNINPPVAAVVTSYSGASPEEVEDKVTKPLESQLATTSGLNKISSTTSEGMTLILLEFSWTTSIDDVELDIINTIRQTPLPDDANEPSFLKFDPSMMPMMQLAITGDDDILAIQDLVDDLRLELEKVPGVASIDEAGSMIEEVQINLNQDELTTNNLTQQDIIQTIQSHNTSMPGGTVSNGDLSLTTRVISELVTVEEIEELVVGVSADGSELTLTDVAEVEVTTGDTEVITRANQEPAIQFTIMKESESNTVLVSNAVNDRMDELLDDSKYDELNAVMLYDEGSYINSAIASVTNALIFGGILAMLVLFFFLRNLKTPLIVGIAIPFSIIVTFAFLYFAGIGLNLMSLGGLALGIGMLVDNAIVVIENIYRHLSMNKKPKQAALDGTKEVSSAIIASTLTTVSVFLPIVFISGLVANLFREFALAVSFSLLASLLVALTVVPMIASRILKKPNEDREAKRMQSSFMKGMDRSIRWVLMHRLAVLFITFILLVVGGLGLMNVGTELIPDSDQGTFTVDVELEQGTTVDRTQETVNAIEDVLSDYREISDFVSTAGSSEQNVMMGNSGSHQAQIFVNMAPLDQRQISTSDFIESIETEVARVDRDAEISLSTVGSLGTEANTLVFTISDPNSERLYESAQELEEELLSIREVRDLELSIEETSPEIQIEVDRTLARENALAPAQIAQQVHDLTRGQLASALQTEDNNLYDIFVQLDPEFTEDIEALENLQLQNGNGEFVALSEVAEIVEGESPATIQRMQQEEAVEFTVYYSTSTTLGDISRLVEEAVDEVELDEQTTFSYGGEQELLEDSIGSMALAIVLAIIFIYLVMAAQFESFKMPFVIMFTVPLVVIGVALALLATQTALSVTVFIGLIVLIGIVVNNAIVLVDYVNQRKASGMSTFEALVVSVKDRTRPILMTSLTTILGMVPLALGLGEGAELQQPMALAVIGGLISSTFLTLFVIPVVYSLFDKQTRKRRYVTVEGEFSEVDDRARSLPPIVETERVSEYGYTEQSIADSSSIGAENEAFEDPERSKQSISNVSKDENPKDQTTQDDSLSKDDILKLLEQIVHTSKENKKDKDQ</sequence>
<feature type="transmembrane region" description="Helical" evidence="2">
    <location>
        <begin position="846"/>
        <end position="863"/>
    </location>
</feature>
<protein>
    <submittedName>
        <fullName evidence="3">Efflux RND transporter permease subunit</fullName>
    </submittedName>
</protein>
<feature type="transmembrane region" description="Helical" evidence="2">
    <location>
        <begin position="381"/>
        <end position="406"/>
    </location>
</feature>
<dbReference type="Gene3D" id="3.30.2090.10">
    <property type="entry name" value="Multidrug efflux transporter AcrB TolC docking domain, DN and DC subdomains"/>
    <property type="match status" value="2"/>
</dbReference>
<proteinExistence type="predicted"/>
<dbReference type="Gene3D" id="3.30.70.1430">
    <property type="entry name" value="Multidrug efflux transporter AcrB pore domain"/>
    <property type="match status" value="2"/>
</dbReference>
<reference evidence="3" key="1">
    <citation type="submission" date="2023-10" db="EMBL/GenBank/DDBJ databases">
        <title>Screening of Alkalihalophilus pseudofirmusBZ-TG-HK211 and Its Alleviation of Salt Stress on Rapeseed Growth.</title>
        <authorList>
            <person name="Zhao B."/>
            <person name="Guo T."/>
        </authorList>
    </citation>
    <scope>NUCLEOTIDE SEQUENCE</scope>
    <source>
        <strain evidence="3">BZ-TG-HK211</strain>
    </source>
</reference>